<reference evidence="2" key="1">
    <citation type="submission" date="2017-09" db="EMBL/GenBank/DDBJ databases">
        <title>Depth-based differentiation of microbial function through sediment-hosted aquifers and enrichment of novel symbionts in the deep terrestrial subsurface.</title>
        <authorList>
            <person name="Probst A.J."/>
            <person name="Ladd B."/>
            <person name="Jarett J.K."/>
            <person name="Geller-Mcgrath D.E."/>
            <person name="Sieber C.M.K."/>
            <person name="Emerson J.B."/>
            <person name="Anantharaman K."/>
            <person name="Thomas B.C."/>
            <person name="Malmstrom R."/>
            <person name="Stieglmeier M."/>
            <person name="Klingl A."/>
            <person name="Woyke T."/>
            <person name="Ryan C.M."/>
            <person name="Banfield J.F."/>
        </authorList>
    </citation>
    <scope>NUCLEOTIDE SEQUENCE [LARGE SCALE GENOMIC DNA]</scope>
</reference>
<organism evidence="1 2">
    <name type="scientific">Candidatus Desantisbacteria bacterium CG_4_10_14_0_8_um_filter_48_22</name>
    <dbReference type="NCBI Taxonomy" id="1974543"/>
    <lineage>
        <taxon>Bacteria</taxon>
        <taxon>Candidatus Desantisiibacteriota</taxon>
    </lineage>
</organism>
<sequence>MSESILHPKLHGTIVVSGLPGLGKSTLGFTAERPDKTFILDLDLKGKGMAKDYGIEQYYSPDFMTPDMDPSDYDANKISTWAVEKMKTIKPGTTNVVIDNATAWEAGMAKLVEKNPIKYGLNAKNVAAGIYGGANPGISILWQNMTSWLQSMGVQTVFMINHMSQPWANGAPVLNRYHIRGNKIFRQLSILTLIMVPSDVKRGGLPPLPSALVAKEALAIRNWNEEKQDYETKRALPMRIPIAGWKEIKQYFLHPADFSNPKPGEVWTDAEVFAYGEFMSAEQVGWIKDAAKIAYNEDGNPETGTTSISTKPSVIRKPEPRKVITPPVAGKLTVDLVKAAWLTEAQKVGMLKDYSDGVGMALLKSVLGETYAHISDEGTHLGDAKQIGTAKIMTWKPG</sequence>
<dbReference type="EMBL" id="PFMR01000113">
    <property type="protein sequence ID" value="PIZ17482.1"/>
    <property type="molecule type" value="Genomic_DNA"/>
</dbReference>
<name>A0A2M7SD88_9BACT</name>
<gene>
    <name evidence="1" type="ORF">COY52_04430</name>
</gene>
<evidence type="ECO:0000313" key="2">
    <source>
        <dbReference type="Proteomes" id="UP000229307"/>
    </source>
</evidence>
<protein>
    <submittedName>
        <fullName evidence="1">Uncharacterized protein</fullName>
    </submittedName>
</protein>
<dbReference type="Proteomes" id="UP000229307">
    <property type="component" value="Unassembled WGS sequence"/>
</dbReference>
<proteinExistence type="predicted"/>
<comment type="caution">
    <text evidence="1">The sequence shown here is derived from an EMBL/GenBank/DDBJ whole genome shotgun (WGS) entry which is preliminary data.</text>
</comment>
<dbReference type="AlphaFoldDB" id="A0A2M7SD88"/>
<evidence type="ECO:0000313" key="1">
    <source>
        <dbReference type="EMBL" id="PIZ17482.1"/>
    </source>
</evidence>
<accession>A0A2M7SD88</accession>